<keyword evidence="5" id="KW-1185">Reference proteome</keyword>
<sequence length="273" mass="28971">MANGQYAIITGASTGIGFELAGLAAQAGYDLLIVADEPLITAAADDLRARGATVEAIEADLSTLEGVDRLLDATNGRRIDLLCANAGRGLGHGFLDQNVDDWRRVLDTNITGTIYLLQKVLKDMVARNDGKVLVTGSIAGFMPGSFQAVYNGTKAFIDNFTDAVRNEIKEAKGVTLTTLMPGPVETEFFDRADMLDTSVGADRHKSDPVDVAQDGWDALMAGKASIVSGWKNKVQQALANVTPAGVLAEQHRKMAEPGSASPEELAKAERADH</sequence>
<evidence type="ECO:0000256" key="1">
    <source>
        <dbReference type="ARBA" id="ARBA00006484"/>
    </source>
</evidence>
<dbReference type="OrthoDB" id="9808814at2"/>
<dbReference type="PROSITE" id="PS00061">
    <property type="entry name" value="ADH_SHORT"/>
    <property type="match status" value="1"/>
</dbReference>
<dbReference type="GO" id="GO:0016020">
    <property type="term" value="C:membrane"/>
    <property type="evidence" value="ECO:0007669"/>
    <property type="project" value="TreeGrafter"/>
</dbReference>
<evidence type="ECO:0000256" key="3">
    <source>
        <dbReference type="SAM" id="MobiDB-lite"/>
    </source>
</evidence>
<dbReference type="PRINTS" id="PR00081">
    <property type="entry name" value="GDHRDH"/>
</dbReference>
<dbReference type="GO" id="GO:0016491">
    <property type="term" value="F:oxidoreductase activity"/>
    <property type="evidence" value="ECO:0007669"/>
    <property type="project" value="UniProtKB-KW"/>
</dbReference>
<reference evidence="4 5" key="1">
    <citation type="submission" date="2019-01" db="EMBL/GenBank/DDBJ databases">
        <authorList>
            <person name="Chen W.-M."/>
        </authorList>
    </citation>
    <scope>NUCLEOTIDE SEQUENCE [LARGE SCALE GENOMIC DNA]</scope>
    <source>
        <strain evidence="4 5">CCP-7</strain>
    </source>
</reference>
<keyword evidence="2" id="KW-0560">Oxidoreductase</keyword>
<dbReference type="Gene3D" id="3.40.50.720">
    <property type="entry name" value="NAD(P)-binding Rossmann-like Domain"/>
    <property type="match status" value="1"/>
</dbReference>
<feature type="region of interest" description="Disordered" evidence="3">
    <location>
        <begin position="251"/>
        <end position="273"/>
    </location>
</feature>
<comment type="caution">
    <text evidence="4">The sequence shown here is derived from an EMBL/GenBank/DDBJ whole genome shotgun (WGS) entry which is preliminary data.</text>
</comment>
<dbReference type="Proteomes" id="UP000282971">
    <property type="component" value="Unassembled WGS sequence"/>
</dbReference>
<proteinExistence type="inferred from homology"/>
<dbReference type="PANTHER" id="PTHR44196">
    <property type="entry name" value="DEHYDROGENASE/REDUCTASE SDR FAMILY MEMBER 7B"/>
    <property type="match status" value="1"/>
</dbReference>
<organism evidence="4 5">
    <name type="scientific">Sphingomonas crocodyli</name>
    <dbReference type="NCBI Taxonomy" id="1979270"/>
    <lineage>
        <taxon>Bacteria</taxon>
        <taxon>Pseudomonadati</taxon>
        <taxon>Pseudomonadota</taxon>
        <taxon>Alphaproteobacteria</taxon>
        <taxon>Sphingomonadales</taxon>
        <taxon>Sphingomonadaceae</taxon>
        <taxon>Sphingomonas</taxon>
    </lineage>
</organism>
<dbReference type="PANTHER" id="PTHR44196:SF2">
    <property type="entry name" value="SHORT-CHAIN DEHYDROGENASE-RELATED"/>
    <property type="match status" value="1"/>
</dbReference>
<evidence type="ECO:0000256" key="2">
    <source>
        <dbReference type="ARBA" id="ARBA00023002"/>
    </source>
</evidence>
<gene>
    <name evidence="4" type="ORF">EOD43_19020</name>
</gene>
<evidence type="ECO:0000313" key="5">
    <source>
        <dbReference type="Proteomes" id="UP000282971"/>
    </source>
</evidence>
<feature type="compositionally biased region" description="Basic and acidic residues" evidence="3">
    <location>
        <begin position="264"/>
        <end position="273"/>
    </location>
</feature>
<dbReference type="InterPro" id="IPR036291">
    <property type="entry name" value="NAD(P)-bd_dom_sf"/>
</dbReference>
<dbReference type="SUPFAM" id="SSF51735">
    <property type="entry name" value="NAD(P)-binding Rossmann-fold domains"/>
    <property type="match status" value="1"/>
</dbReference>
<evidence type="ECO:0000313" key="4">
    <source>
        <dbReference type="EMBL" id="RVT90359.1"/>
    </source>
</evidence>
<dbReference type="CDD" id="cd05233">
    <property type="entry name" value="SDR_c"/>
    <property type="match status" value="1"/>
</dbReference>
<dbReference type="AlphaFoldDB" id="A0A437LY55"/>
<dbReference type="InterPro" id="IPR002347">
    <property type="entry name" value="SDR_fam"/>
</dbReference>
<dbReference type="EMBL" id="SACN01000003">
    <property type="protein sequence ID" value="RVT90359.1"/>
    <property type="molecule type" value="Genomic_DNA"/>
</dbReference>
<comment type="similarity">
    <text evidence="1">Belongs to the short-chain dehydrogenases/reductases (SDR) family.</text>
</comment>
<protein>
    <submittedName>
        <fullName evidence="4">SDR family NAD(P)-dependent oxidoreductase</fullName>
    </submittedName>
</protein>
<name>A0A437LY55_9SPHN</name>
<accession>A0A437LY55</accession>
<dbReference type="Pfam" id="PF00106">
    <property type="entry name" value="adh_short"/>
    <property type="match status" value="1"/>
</dbReference>
<dbReference type="InterPro" id="IPR020904">
    <property type="entry name" value="Sc_DH/Rdtase_CS"/>
</dbReference>
<dbReference type="RefSeq" id="WP_127745615.1">
    <property type="nucleotide sequence ID" value="NZ_SACN01000003.1"/>
</dbReference>